<feature type="compositionally biased region" description="Low complexity" evidence="1">
    <location>
        <begin position="404"/>
        <end position="421"/>
    </location>
</feature>
<sequence length="896" mass="96836">MAQKRSLPIQAATSSSSSTSATAIRPSVSAYYLEISRKRTILSRIPDLDSESKDDGAARKSNGKQRADVNVSDVQERVLNAYRNAKGNPANGRWAEVVQLLSLSCTRGGQYRFIAPQKQLDQSPESFDLQSWAKEVSDLLREEWVFNSGPEYERDLLRRANKEWKPTEVYPTRETAVITQILEKKDWAEDIHTITQRWLTSSTADSSTEIQVILEKQKLVKALPHFLETLIPDGALDPPKVKHIEKEQWIVEVTRFFQRNGSHALVPNSTSNLSFTTREKKHHAIWEKVQNWQQNVVAGADGVQQGASSSKSGKATAKKVAKQNSIEFPASKSSAARLALDVKGKGSPKIRTPPTIDEDEDEHEASSNIPRPDFDAGPIPSQLSFHSSQIKHSTPKGPLKHRIPSPVEEPGPSSSPISASALDFSPNIRTKPAPGLAFKRPHSPSLPAQPRPTKQPRKSNQVVVQGSPMAVDSSPPPKPARIAAADDSPMVVDTANPSRGHGQKVASLLDMSSSPLSPVPAGPCTPTKTKPSGRKKLPTLTELLSARKAQAEAAGSPHKKDTLAIVSSPSNGKKSTNPVPPPPARSKPSVQSPKGERKASVPSGGGGSSVNGVAAKKAALTSETQTSLVTSTSSVQHQPEFTASGYAVDLPLSMIDGYVGPMQGLGDELGGEKIGEMRAGTKNRDFGIDDVDLTSPTKLQPGVFRPFADLLSSSGFRDEEENNGQVTPRRRIDRSQLPDFTNNLSAFDPPQVSTQPRLSTGSHGGSHGMDYGFGARPWESAGMEDEDEDDDNVPASSEFGFGAPQAIFTEDGAINIQSLDDDPTTRSPAFFSMPGLDSPVKKSRRKARLGEVANAPFSFGYDSQLDVDVERVEKLIDQDVSEMNEDEVDGGRGGWL</sequence>
<feature type="compositionally biased region" description="Low complexity" evidence="1">
    <location>
        <begin position="11"/>
        <end position="23"/>
    </location>
</feature>
<feature type="compositionally biased region" description="Basic and acidic residues" evidence="1">
    <location>
        <begin position="46"/>
        <end position="58"/>
    </location>
</feature>
<feature type="compositionally biased region" description="Polar residues" evidence="1">
    <location>
        <begin position="565"/>
        <end position="577"/>
    </location>
</feature>
<accession>A0A8H5MI28</accession>
<dbReference type="OrthoDB" id="3218262at2759"/>
<feature type="region of interest" description="Disordered" evidence="1">
    <location>
        <begin position="339"/>
        <end position="611"/>
    </location>
</feature>
<feature type="region of interest" description="Disordered" evidence="1">
    <location>
        <begin position="817"/>
        <end position="842"/>
    </location>
</feature>
<keyword evidence="3" id="KW-1185">Reference proteome</keyword>
<proteinExistence type="predicted"/>
<feature type="compositionally biased region" description="Polar residues" evidence="1">
    <location>
        <begin position="381"/>
        <end position="392"/>
    </location>
</feature>
<dbReference type="EMBL" id="JAACJN010000001">
    <property type="protein sequence ID" value="KAF5393951.1"/>
    <property type="molecule type" value="Genomic_DNA"/>
</dbReference>
<feature type="region of interest" description="Disordered" evidence="1">
    <location>
        <begin position="1"/>
        <end position="23"/>
    </location>
</feature>
<feature type="compositionally biased region" description="Polar residues" evidence="1">
    <location>
        <begin position="743"/>
        <end position="761"/>
    </location>
</feature>
<name>A0A8H5MI28_9AGAR</name>
<feature type="region of interest" description="Disordered" evidence="1">
    <location>
        <begin position="46"/>
        <end position="70"/>
    </location>
</feature>
<protein>
    <submittedName>
        <fullName evidence="2">Uncharacterized protein</fullName>
    </submittedName>
</protein>
<evidence type="ECO:0000256" key="1">
    <source>
        <dbReference type="SAM" id="MobiDB-lite"/>
    </source>
</evidence>
<feature type="compositionally biased region" description="Acidic residues" evidence="1">
    <location>
        <begin position="782"/>
        <end position="792"/>
    </location>
</feature>
<feature type="compositionally biased region" description="Low complexity" evidence="1">
    <location>
        <begin position="507"/>
        <end position="516"/>
    </location>
</feature>
<evidence type="ECO:0000313" key="3">
    <source>
        <dbReference type="Proteomes" id="UP000518752"/>
    </source>
</evidence>
<reference evidence="2 3" key="1">
    <citation type="journal article" date="2020" name="ISME J.">
        <title>Uncovering the hidden diversity of litter-decomposition mechanisms in mushroom-forming fungi.</title>
        <authorList>
            <person name="Floudas D."/>
            <person name="Bentzer J."/>
            <person name="Ahren D."/>
            <person name="Johansson T."/>
            <person name="Persson P."/>
            <person name="Tunlid A."/>
        </authorList>
    </citation>
    <scope>NUCLEOTIDE SEQUENCE [LARGE SCALE GENOMIC DNA]</scope>
    <source>
        <strain evidence="2 3">CBS 406.79</strain>
    </source>
</reference>
<gene>
    <name evidence="2" type="ORF">D9757_000318</name>
</gene>
<dbReference type="Proteomes" id="UP000518752">
    <property type="component" value="Unassembled WGS sequence"/>
</dbReference>
<evidence type="ECO:0000313" key="2">
    <source>
        <dbReference type="EMBL" id="KAF5393951.1"/>
    </source>
</evidence>
<feature type="region of interest" description="Disordered" evidence="1">
    <location>
        <begin position="743"/>
        <end position="793"/>
    </location>
</feature>
<comment type="caution">
    <text evidence="2">The sequence shown here is derived from an EMBL/GenBank/DDBJ whole genome shotgun (WGS) entry which is preliminary data.</text>
</comment>
<organism evidence="2 3">
    <name type="scientific">Collybiopsis confluens</name>
    <dbReference type="NCBI Taxonomy" id="2823264"/>
    <lineage>
        <taxon>Eukaryota</taxon>
        <taxon>Fungi</taxon>
        <taxon>Dikarya</taxon>
        <taxon>Basidiomycota</taxon>
        <taxon>Agaricomycotina</taxon>
        <taxon>Agaricomycetes</taxon>
        <taxon>Agaricomycetidae</taxon>
        <taxon>Agaricales</taxon>
        <taxon>Marasmiineae</taxon>
        <taxon>Omphalotaceae</taxon>
        <taxon>Collybiopsis</taxon>
    </lineage>
</organism>
<dbReference type="AlphaFoldDB" id="A0A8H5MI28"/>